<reference evidence="1" key="1">
    <citation type="submission" date="2014-09" db="EMBL/GenBank/DDBJ databases">
        <authorList>
            <person name="Magalhaes I.L.F."/>
            <person name="Oliveira U."/>
            <person name="Santos F.R."/>
            <person name="Vidigal T.H.D.A."/>
            <person name="Brescovit A.D."/>
            <person name="Santos A.J."/>
        </authorList>
    </citation>
    <scope>NUCLEOTIDE SEQUENCE</scope>
    <source>
        <tissue evidence="1">Shoot tissue taken approximately 20 cm above the soil surface</tissue>
    </source>
</reference>
<proteinExistence type="predicted"/>
<sequence length="12" mass="1507">MVHSWLCFRKLS</sequence>
<accession>A0A0A9BBZ6</accession>
<evidence type="ECO:0000313" key="1">
    <source>
        <dbReference type="EMBL" id="JAD60861.1"/>
    </source>
</evidence>
<protein>
    <submittedName>
        <fullName evidence="1">NIT2</fullName>
    </submittedName>
</protein>
<dbReference type="EMBL" id="GBRH01237034">
    <property type="protein sequence ID" value="JAD60861.1"/>
    <property type="molecule type" value="Transcribed_RNA"/>
</dbReference>
<name>A0A0A9BBZ6_ARUDO</name>
<organism evidence="1">
    <name type="scientific">Arundo donax</name>
    <name type="common">Giant reed</name>
    <name type="synonym">Donax arundinaceus</name>
    <dbReference type="NCBI Taxonomy" id="35708"/>
    <lineage>
        <taxon>Eukaryota</taxon>
        <taxon>Viridiplantae</taxon>
        <taxon>Streptophyta</taxon>
        <taxon>Embryophyta</taxon>
        <taxon>Tracheophyta</taxon>
        <taxon>Spermatophyta</taxon>
        <taxon>Magnoliopsida</taxon>
        <taxon>Liliopsida</taxon>
        <taxon>Poales</taxon>
        <taxon>Poaceae</taxon>
        <taxon>PACMAD clade</taxon>
        <taxon>Arundinoideae</taxon>
        <taxon>Arundineae</taxon>
        <taxon>Arundo</taxon>
    </lineage>
</organism>
<reference evidence="1" key="2">
    <citation type="journal article" date="2015" name="Data Brief">
        <title>Shoot transcriptome of the giant reed, Arundo donax.</title>
        <authorList>
            <person name="Barrero R.A."/>
            <person name="Guerrero F.D."/>
            <person name="Moolhuijzen P."/>
            <person name="Goolsby J.A."/>
            <person name="Tidwell J."/>
            <person name="Bellgard S.E."/>
            <person name="Bellgard M.I."/>
        </authorList>
    </citation>
    <scope>NUCLEOTIDE SEQUENCE</scope>
    <source>
        <tissue evidence="1">Shoot tissue taken approximately 20 cm above the soil surface</tissue>
    </source>
</reference>